<name>A0A1L9QWJ9_9CYAN</name>
<dbReference type="InterPro" id="IPR036866">
    <property type="entry name" value="RibonucZ/Hydroxyglut_hydro"/>
</dbReference>
<dbReference type="Proteomes" id="UP000183940">
    <property type="component" value="Unassembled WGS sequence"/>
</dbReference>
<dbReference type="Pfam" id="PF14234">
    <property type="entry name" value="DUF4336"/>
    <property type="match status" value="1"/>
</dbReference>
<accession>A0A1L9QWJ9</accession>
<dbReference type="AlphaFoldDB" id="A0A1L9QWJ9"/>
<dbReference type="PANTHER" id="PTHR33835">
    <property type="entry name" value="YALI0C07656P"/>
    <property type="match status" value="1"/>
</dbReference>
<reference evidence="1" key="1">
    <citation type="submission" date="2016-10" db="EMBL/GenBank/DDBJ databases">
        <title>CRISPR-Cas defence system in Roseofilum reptotaenium: evidence of a bacteriophage-cyanobacterium arms race in the coral black band disease.</title>
        <authorList>
            <person name="Buerger P."/>
            <person name="Wood-Charlson E.M."/>
            <person name="Weynberg K.D."/>
            <person name="Willis B."/>
            <person name="Van Oppen M.J."/>
        </authorList>
    </citation>
    <scope>NUCLEOTIDE SEQUENCE [LARGE SCALE GENOMIC DNA]</scope>
    <source>
        <strain evidence="1">AO1-A</strain>
    </source>
</reference>
<comment type="caution">
    <text evidence="1">The sequence shown here is derived from an EMBL/GenBank/DDBJ whole genome shotgun (WGS) entry which is preliminary data.</text>
</comment>
<sequence>MLKEVDTDIWVAQQPLRYLGLSVGTKMTVIRLPNRELVVISPIQTSETLINQLGKLGVVKHIIAPNLYHYLFAAYFKSRYPQATFWAAPGLSLKKPELPIDRTIQGDRGELFAGLEFVFFNGFRIFGLNGVDELNECVFFHASSRTLILTDTAFHFDESFPFLTQFAARILGGYKQLSPSLLERIATTKLEPVRASVKQVLKWDFERVVMAHGSILERDGKEKFKEGYEQFLRGL</sequence>
<dbReference type="EMBL" id="MLAW01000003">
    <property type="protein sequence ID" value="OJJ27033.1"/>
    <property type="molecule type" value="Genomic_DNA"/>
</dbReference>
<evidence type="ECO:0000313" key="1">
    <source>
        <dbReference type="EMBL" id="OJJ27033.1"/>
    </source>
</evidence>
<evidence type="ECO:0000313" key="2">
    <source>
        <dbReference type="Proteomes" id="UP000183940"/>
    </source>
</evidence>
<dbReference type="InterPro" id="IPR025638">
    <property type="entry name" value="DUF4336"/>
</dbReference>
<protein>
    <recommendedName>
        <fullName evidence="3">DUF4336 domain-containing protein</fullName>
    </recommendedName>
</protein>
<dbReference type="STRING" id="1925591.BI308_02970"/>
<dbReference type="PANTHER" id="PTHR33835:SF1">
    <property type="entry name" value="METALLO-BETA-LACTAMASE DOMAIN-CONTAINING PROTEIN"/>
    <property type="match status" value="1"/>
</dbReference>
<proteinExistence type="predicted"/>
<organism evidence="1 2">
    <name type="scientific">Roseofilum reptotaenium AO1-A</name>
    <dbReference type="NCBI Taxonomy" id="1925591"/>
    <lineage>
        <taxon>Bacteria</taxon>
        <taxon>Bacillati</taxon>
        <taxon>Cyanobacteriota</taxon>
        <taxon>Cyanophyceae</taxon>
        <taxon>Desertifilales</taxon>
        <taxon>Desertifilaceae</taxon>
        <taxon>Roseofilum</taxon>
    </lineage>
</organism>
<dbReference type="Gene3D" id="3.60.15.10">
    <property type="entry name" value="Ribonuclease Z/Hydroxyacylglutathione hydrolase-like"/>
    <property type="match status" value="1"/>
</dbReference>
<dbReference type="SUPFAM" id="SSF56281">
    <property type="entry name" value="Metallo-hydrolase/oxidoreductase"/>
    <property type="match status" value="1"/>
</dbReference>
<keyword evidence="2" id="KW-1185">Reference proteome</keyword>
<evidence type="ECO:0008006" key="3">
    <source>
        <dbReference type="Google" id="ProtNLM"/>
    </source>
</evidence>
<gene>
    <name evidence="1" type="ORF">BI308_02970</name>
</gene>